<dbReference type="CDD" id="cd04433">
    <property type="entry name" value="AFD_class_I"/>
    <property type="match status" value="1"/>
</dbReference>
<dbReference type="InterPro" id="IPR000873">
    <property type="entry name" value="AMP-dep_synth/lig_dom"/>
</dbReference>
<dbReference type="SUPFAM" id="SSF52777">
    <property type="entry name" value="CoA-dependent acyltransferases"/>
    <property type="match status" value="1"/>
</dbReference>
<dbReference type="Gene3D" id="3.30.559.30">
    <property type="entry name" value="Nonribosomal peptide synthetase, condensation domain"/>
    <property type="match status" value="1"/>
</dbReference>
<keyword evidence="2" id="KW-0596">Phosphopantetheine</keyword>
<evidence type="ECO:0000313" key="7">
    <source>
        <dbReference type="EMBL" id="KAJ5547084.1"/>
    </source>
</evidence>
<dbReference type="AlphaFoldDB" id="A0AAD6D176"/>
<evidence type="ECO:0000256" key="4">
    <source>
        <dbReference type="ARBA" id="ARBA00022598"/>
    </source>
</evidence>
<evidence type="ECO:0000256" key="3">
    <source>
        <dbReference type="ARBA" id="ARBA00022553"/>
    </source>
</evidence>
<feature type="domain" description="AMP-dependent synthetase/ligase" evidence="6">
    <location>
        <begin position="34"/>
        <end position="413"/>
    </location>
</feature>
<dbReference type="EMBL" id="JAQIZZ010000003">
    <property type="protein sequence ID" value="KAJ5547084.1"/>
    <property type="molecule type" value="Genomic_DNA"/>
</dbReference>
<reference evidence="7 8" key="1">
    <citation type="journal article" date="2023" name="IMA Fungus">
        <title>Comparative genomic study of the Penicillium genus elucidates a diverse pangenome and 15 lateral gene transfer events.</title>
        <authorList>
            <person name="Petersen C."/>
            <person name="Sorensen T."/>
            <person name="Nielsen M.R."/>
            <person name="Sondergaard T.E."/>
            <person name="Sorensen J.L."/>
            <person name="Fitzpatrick D.A."/>
            <person name="Frisvad J.C."/>
            <person name="Nielsen K.L."/>
        </authorList>
    </citation>
    <scope>NUCLEOTIDE SEQUENCE [LARGE SCALE GENOMIC DNA]</scope>
    <source>
        <strain evidence="7 8">IBT 35679</strain>
    </source>
</reference>
<dbReference type="Gene3D" id="3.30.559.10">
    <property type="entry name" value="Chloramphenicol acetyltransferase-like domain"/>
    <property type="match status" value="1"/>
</dbReference>
<dbReference type="InterPro" id="IPR042099">
    <property type="entry name" value="ANL_N_sf"/>
</dbReference>
<dbReference type="SUPFAM" id="SSF56801">
    <property type="entry name" value="Acetyl-CoA synthetase-like"/>
    <property type="match status" value="1"/>
</dbReference>
<proteinExistence type="inferred from homology"/>
<dbReference type="GO" id="GO:0031956">
    <property type="term" value="F:medium-chain fatty acid-CoA ligase activity"/>
    <property type="evidence" value="ECO:0007669"/>
    <property type="project" value="TreeGrafter"/>
</dbReference>
<organism evidence="7 8">
    <name type="scientific">Penicillium frequentans</name>
    <dbReference type="NCBI Taxonomy" id="3151616"/>
    <lineage>
        <taxon>Eukaryota</taxon>
        <taxon>Fungi</taxon>
        <taxon>Dikarya</taxon>
        <taxon>Ascomycota</taxon>
        <taxon>Pezizomycotina</taxon>
        <taxon>Eurotiomycetes</taxon>
        <taxon>Eurotiomycetidae</taxon>
        <taxon>Eurotiales</taxon>
        <taxon>Aspergillaceae</taxon>
        <taxon>Penicillium</taxon>
    </lineage>
</organism>
<comment type="caution">
    <text evidence="7">The sequence shown here is derived from an EMBL/GenBank/DDBJ whole genome shotgun (WGS) entry which is preliminary data.</text>
</comment>
<dbReference type="Proteomes" id="UP001220324">
    <property type="component" value="Unassembled WGS sequence"/>
</dbReference>
<feature type="region of interest" description="Disordered" evidence="5">
    <location>
        <begin position="996"/>
        <end position="1015"/>
    </location>
</feature>
<evidence type="ECO:0000256" key="2">
    <source>
        <dbReference type="ARBA" id="ARBA00022450"/>
    </source>
</evidence>
<evidence type="ECO:0000313" key="8">
    <source>
        <dbReference type="Proteomes" id="UP001220324"/>
    </source>
</evidence>
<dbReference type="PROSITE" id="PS00455">
    <property type="entry name" value="AMP_BINDING"/>
    <property type="match status" value="1"/>
</dbReference>
<dbReference type="PANTHER" id="PTHR43201">
    <property type="entry name" value="ACYL-COA SYNTHETASE"/>
    <property type="match status" value="1"/>
</dbReference>
<gene>
    <name evidence="7" type="ORF">N7494_004669</name>
</gene>
<dbReference type="InterPro" id="IPR045851">
    <property type="entry name" value="AMP-bd_C_sf"/>
</dbReference>
<protein>
    <submittedName>
        <fullName evidence="7">Nonribosomal peptide synthetases (NRPS)</fullName>
    </submittedName>
</protein>
<evidence type="ECO:0000256" key="5">
    <source>
        <dbReference type="SAM" id="MobiDB-lite"/>
    </source>
</evidence>
<dbReference type="InterPro" id="IPR023213">
    <property type="entry name" value="CAT-like_dom_sf"/>
</dbReference>
<dbReference type="GO" id="GO:0006631">
    <property type="term" value="P:fatty acid metabolic process"/>
    <property type="evidence" value="ECO:0007669"/>
    <property type="project" value="TreeGrafter"/>
</dbReference>
<evidence type="ECO:0000259" key="6">
    <source>
        <dbReference type="Pfam" id="PF00501"/>
    </source>
</evidence>
<comment type="similarity">
    <text evidence="1">Belongs to the ATP-dependent AMP-binding enzyme family.</text>
</comment>
<dbReference type="InterPro" id="IPR020845">
    <property type="entry name" value="AMP-binding_CS"/>
</dbReference>
<name>A0AAD6D176_9EURO</name>
<dbReference type="PANTHER" id="PTHR43201:SF5">
    <property type="entry name" value="MEDIUM-CHAIN ACYL-COA LIGASE ACSF2, MITOCHONDRIAL"/>
    <property type="match status" value="1"/>
</dbReference>
<accession>A0AAD6D176</accession>
<sequence length="1202" mass="132350">MGSISEPLPQLAETWDLTQKAPTKNLSALLLEVTEKYSDHIALKCLRQQTSISGDSPRWTFDQLNNESLKLASLLSSKGVKNGSYVVAILLNEFEWALFFWATAHLGCQFVALDPRAFSRQEDASFLLAKTPASAIVASNKTLASIAEHALSHHNVNPVVRCITGQPEDTALPSGWEALEDMLQSPIGDFVPKSLGSPNDPAIVFFTSGTSGSPKACPQTSVNIASAGLGFAKRLELNSSHTVCQHLPSFHVFSVAMTMAVWLVGGSIVFPSPTFDPNSSIMAVEQGQNVILPCVPLMLKAIVNVKPASTQFKSLDSIVLGGAPIFPEALEMSKSLGPKRVVPGFGMTEGVITLLNVMEASKARPSITGEVSIGTVASGSCIRICAPGTRQILRRGEIGELHQGGLPVFGGYLSLDDESAYQEDGVNFLASGDQAYMDDLGNIYMMGRYKDIIIRGGENISPAKIENWLQEKRGIMAQVVGIPDDLAGEVPVAIVQNFTTTKASLEELHATIVSELGAGFAPSMLLHLQSDLGQESFPTTASGKIQKAIVRQWTLNYMKNSKPAELSSGNGTVESQLAVFWATLSGRSETSIQHDVSVHTFADSMMLIQFCSLVADKMRKKITVREVFDAKTINCQAEILRGRPEMNVTNNVIKTQGHSEGTLFPILEHSQAGQDRLASIKDHTTAQLAAMGVQWSDVEDVLPMTDSMTVMSRGARPNSYNHRHSLVVNSSNIPDLRRVLRTWLGRHPLLRSTVGTDGSEVDFHLIMSPTDAWFHNQLLDGEIIDRAEELTTYRMNDREWDYVCPTGPMTKATLFPIRDSSDVGIVFHFHHAIFDGLILKRWYLDLEYLLNGQTSPLNFCPYQDFTGAFYLNRHGSLAEEGVDFHVERLRGISSSSKDLWPVQRAPRWMKGNDWDWKHENGEMGRPEERVLLDGDEAIGTCGMNRSIPVPNMRKLREEFSIAPPIIAKAACALFNLHTMDCDEAVFASVESGRSWPFTDAESEPSSNPLTIDGPTMNETINRIRVAPGETVHQFLDRLQEDQLLIDMYSHAPVASIHERLAVSDVIIDGEGKGQLSDGSADAKTFLSCLPRQIFDWLPPVRPLEQGGGDIEPRIRALEILGRTDLGIVWFPSLIDDNVLNLDATWDDAQLRSSEVYKAMSEFMYAIVWLSDPSNLNRPVMECEFDIPGYEITDIEPWGNGHR</sequence>
<dbReference type="Gene3D" id="3.30.300.30">
    <property type="match status" value="1"/>
</dbReference>
<keyword evidence="3" id="KW-0597">Phosphoprotein</keyword>
<keyword evidence="4" id="KW-0436">Ligase</keyword>
<dbReference type="Pfam" id="PF00501">
    <property type="entry name" value="AMP-binding"/>
    <property type="match status" value="1"/>
</dbReference>
<evidence type="ECO:0000256" key="1">
    <source>
        <dbReference type="ARBA" id="ARBA00006432"/>
    </source>
</evidence>
<dbReference type="Gene3D" id="3.40.50.12780">
    <property type="entry name" value="N-terminal domain of ligase-like"/>
    <property type="match status" value="1"/>
</dbReference>
<keyword evidence="8" id="KW-1185">Reference proteome</keyword>